<keyword evidence="1" id="KW-0472">Membrane</keyword>
<comment type="caution">
    <text evidence="2">The sequence shown here is derived from an EMBL/GenBank/DDBJ whole genome shotgun (WGS) entry which is preliminary data.</text>
</comment>
<proteinExistence type="predicted"/>
<evidence type="ECO:0000256" key="1">
    <source>
        <dbReference type="SAM" id="Phobius"/>
    </source>
</evidence>
<reference evidence="2" key="1">
    <citation type="submission" date="2023-03" db="EMBL/GenBank/DDBJ databases">
        <title>Massive genome expansion in bonnet fungi (Mycena s.s.) driven by repeated elements and novel gene families across ecological guilds.</title>
        <authorList>
            <consortium name="Lawrence Berkeley National Laboratory"/>
            <person name="Harder C.B."/>
            <person name="Miyauchi S."/>
            <person name="Viragh M."/>
            <person name="Kuo A."/>
            <person name="Thoen E."/>
            <person name="Andreopoulos B."/>
            <person name="Lu D."/>
            <person name="Skrede I."/>
            <person name="Drula E."/>
            <person name="Henrissat B."/>
            <person name="Morin E."/>
            <person name="Kohler A."/>
            <person name="Barry K."/>
            <person name="LaButti K."/>
            <person name="Morin E."/>
            <person name="Salamov A."/>
            <person name="Lipzen A."/>
            <person name="Mereny Z."/>
            <person name="Hegedus B."/>
            <person name="Baldrian P."/>
            <person name="Stursova M."/>
            <person name="Weitz H."/>
            <person name="Taylor A."/>
            <person name="Grigoriev I.V."/>
            <person name="Nagy L.G."/>
            <person name="Martin F."/>
            <person name="Kauserud H."/>
        </authorList>
    </citation>
    <scope>NUCLEOTIDE SEQUENCE</scope>
    <source>
        <strain evidence="2">CBHHK200</strain>
    </source>
</reference>
<gene>
    <name evidence="2" type="ORF">C8F04DRAFT_1198930</name>
</gene>
<dbReference type="AlphaFoldDB" id="A0AAD6S045"/>
<sequence>MPKNATIPRETITTWQCDNFRRKSDNAGTRSSNISGTRIDCEVIRPLRVPLLPSGPPHNILAIFLVPPPYNGRLDFGEQRQNAKKHVKCHNQNIKWLMQWMLVFLVLLLAAPALLWLPFHRLTERGIWDPEETFHGMRNITAHAS</sequence>
<evidence type="ECO:0000313" key="3">
    <source>
        <dbReference type="Proteomes" id="UP001218188"/>
    </source>
</evidence>
<keyword evidence="3" id="KW-1185">Reference proteome</keyword>
<protein>
    <submittedName>
        <fullName evidence="2">Uncharacterized protein</fullName>
    </submittedName>
</protein>
<evidence type="ECO:0000313" key="2">
    <source>
        <dbReference type="EMBL" id="KAJ7018495.1"/>
    </source>
</evidence>
<name>A0AAD6S045_9AGAR</name>
<keyword evidence="1" id="KW-0812">Transmembrane</keyword>
<organism evidence="2 3">
    <name type="scientific">Mycena alexandri</name>
    <dbReference type="NCBI Taxonomy" id="1745969"/>
    <lineage>
        <taxon>Eukaryota</taxon>
        <taxon>Fungi</taxon>
        <taxon>Dikarya</taxon>
        <taxon>Basidiomycota</taxon>
        <taxon>Agaricomycotina</taxon>
        <taxon>Agaricomycetes</taxon>
        <taxon>Agaricomycetidae</taxon>
        <taxon>Agaricales</taxon>
        <taxon>Marasmiineae</taxon>
        <taxon>Mycenaceae</taxon>
        <taxon>Mycena</taxon>
    </lineage>
</organism>
<keyword evidence="1" id="KW-1133">Transmembrane helix</keyword>
<dbReference type="Proteomes" id="UP001218188">
    <property type="component" value="Unassembled WGS sequence"/>
</dbReference>
<accession>A0AAD6S045</accession>
<feature type="transmembrane region" description="Helical" evidence="1">
    <location>
        <begin position="96"/>
        <end position="117"/>
    </location>
</feature>
<dbReference type="EMBL" id="JARJCM010000338">
    <property type="protein sequence ID" value="KAJ7018495.1"/>
    <property type="molecule type" value="Genomic_DNA"/>
</dbReference>